<dbReference type="PANTHER" id="PTHR14076">
    <property type="entry name" value="RECEPTOR ACTIVITY MODIFYING PROTEIN RAMP"/>
    <property type="match status" value="1"/>
</dbReference>
<reference evidence="13" key="1">
    <citation type="submission" date="2019-06" db="EMBL/GenBank/DDBJ databases">
        <authorList>
            <consortium name="Wellcome Sanger Institute Data Sharing"/>
        </authorList>
    </citation>
    <scope>NUCLEOTIDE SEQUENCE [LARGE SCALE GENOMIC DNA]</scope>
</reference>
<keyword evidence="4" id="KW-1003">Cell membrane</keyword>
<proteinExistence type="inferred from homology"/>
<keyword evidence="10" id="KW-0675">Receptor</keyword>
<keyword evidence="3" id="KW-0813">Transport</keyword>
<dbReference type="InterPro" id="IPR006985">
    <property type="entry name" value="RAMP"/>
</dbReference>
<evidence type="ECO:0000256" key="9">
    <source>
        <dbReference type="ARBA" id="ARBA00023157"/>
    </source>
</evidence>
<evidence type="ECO:0000256" key="10">
    <source>
        <dbReference type="ARBA" id="ARBA00023170"/>
    </source>
</evidence>
<dbReference type="GO" id="GO:0031623">
    <property type="term" value="P:receptor internalization"/>
    <property type="evidence" value="ECO:0007669"/>
    <property type="project" value="TreeGrafter"/>
</dbReference>
<evidence type="ECO:0000256" key="1">
    <source>
        <dbReference type="ARBA" id="ARBA00004251"/>
    </source>
</evidence>
<keyword evidence="14" id="KW-1185">Reference proteome</keyword>
<gene>
    <name evidence="13" type="primary">LOC115439400</name>
</gene>
<evidence type="ECO:0000256" key="11">
    <source>
        <dbReference type="SAM" id="Phobius"/>
    </source>
</evidence>
<organism evidence="13 14">
    <name type="scientific">Sphaeramia orbicularis</name>
    <name type="common">orbiculate cardinalfish</name>
    <dbReference type="NCBI Taxonomy" id="375764"/>
    <lineage>
        <taxon>Eukaryota</taxon>
        <taxon>Metazoa</taxon>
        <taxon>Chordata</taxon>
        <taxon>Craniata</taxon>
        <taxon>Vertebrata</taxon>
        <taxon>Euteleostomi</taxon>
        <taxon>Actinopterygii</taxon>
        <taxon>Neopterygii</taxon>
        <taxon>Teleostei</taxon>
        <taxon>Neoteleostei</taxon>
        <taxon>Acanthomorphata</taxon>
        <taxon>Gobiaria</taxon>
        <taxon>Kurtiformes</taxon>
        <taxon>Apogonoidei</taxon>
        <taxon>Apogonidae</taxon>
        <taxon>Apogoninae</taxon>
        <taxon>Sphaeramia</taxon>
    </lineage>
</organism>
<dbReference type="Proteomes" id="UP000472271">
    <property type="component" value="Chromosome 19"/>
</dbReference>
<reference evidence="13" key="2">
    <citation type="submission" date="2025-05" db="UniProtKB">
        <authorList>
            <consortium name="Ensembl"/>
        </authorList>
    </citation>
    <scope>IDENTIFICATION</scope>
</reference>
<keyword evidence="6 12" id="KW-0732">Signal</keyword>
<dbReference type="OrthoDB" id="9416539at2759"/>
<dbReference type="GO" id="GO:0001525">
    <property type="term" value="P:angiogenesis"/>
    <property type="evidence" value="ECO:0007669"/>
    <property type="project" value="TreeGrafter"/>
</dbReference>
<dbReference type="GO" id="GO:0005886">
    <property type="term" value="C:plasma membrane"/>
    <property type="evidence" value="ECO:0007669"/>
    <property type="project" value="UniProtKB-SubCell"/>
</dbReference>
<dbReference type="GO" id="GO:0006886">
    <property type="term" value="P:intracellular protein transport"/>
    <property type="evidence" value="ECO:0007669"/>
    <property type="project" value="InterPro"/>
</dbReference>
<keyword evidence="5 11" id="KW-0812">Transmembrane</keyword>
<dbReference type="GO" id="GO:0006816">
    <property type="term" value="P:calcium ion transport"/>
    <property type="evidence" value="ECO:0007669"/>
    <property type="project" value="TreeGrafter"/>
</dbReference>
<comment type="similarity">
    <text evidence="2">Belongs to the RAMP family.</text>
</comment>
<evidence type="ECO:0000256" key="4">
    <source>
        <dbReference type="ARBA" id="ARBA00022475"/>
    </source>
</evidence>
<evidence type="ECO:0000313" key="13">
    <source>
        <dbReference type="Ensembl" id="ENSSORP00005018983.1"/>
    </source>
</evidence>
<dbReference type="GO" id="GO:0043235">
    <property type="term" value="C:receptor complex"/>
    <property type="evidence" value="ECO:0007669"/>
    <property type="project" value="TreeGrafter"/>
</dbReference>
<dbReference type="Ensembl" id="ENSSORT00005019539.1">
    <property type="protein sequence ID" value="ENSSORP00005018984.1"/>
    <property type="gene ID" value="ENSSORG00005009346.1"/>
</dbReference>
<keyword evidence="8 11" id="KW-0472">Membrane</keyword>
<dbReference type="Gene3D" id="1.10.150.510">
    <property type="entry name" value="Receptor activity modifying family"/>
    <property type="match status" value="1"/>
</dbReference>
<feature type="chain" id="PRO_5044627699" evidence="12">
    <location>
        <begin position="40"/>
        <end position="232"/>
    </location>
</feature>
<feature type="transmembrane region" description="Helical" evidence="11">
    <location>
        <begin position="204"/>
        <end position="225"/>
    </location>
</feature>
<name>A0A672ZRK1_9TELE</name>
<dbReference type="Ensembl" id="ENSSORT00005019538.1">
    <property type="protein sequence ID" value="ENSSORP00005018983.1"/>
    <property type="gene ID" value="ENSSORG00005009346.1"/>
</dbReference>
<dbReference type="AlphaFoldDB" id="A0A672ZRK1"/>
<evidence type="ECO:0000256" key="5">
    <source>
        <dbReference type="ARBA" id="ARBA00022692"/>
    </source>
</evidence>
<keyword evidence="7 11" id="KW-1133">Transmembrane helix</keyword>
<dbReference type="GO" id="GO:0008277">
    <property type="term" value="P:regulation of G protein-coupled receptor signaling pathway"/>
    <property type="evidence" value="ECO:0007669"/>
    <property type="project" value="InterPro"/>
</dbReference>
<feature type="signal peptide" evidence="12">
    <location>
        <begin position="1"/>
        <end position="39"/>
    </location>
</feature>
<evidence type="ECO:0000256" key="2">
    <source>
        <dbReference type="ARBA" id="ARBA00007087"/>
    </source>
</evidence>
<evidence type="ECO:0000256" key="8">
    <source>
        <dbReference type="ARBA" id="ARBA00023136"/>
    </source>
</evidence>
<evidence type="ECO:0000313" key="14">
    <source>
        <dbReference type="Proteomes" id="UP000472271"/>
    </source>
</evidence>
<dbReference type="GO" id="GO:0015026">
    <property type="term" value="F:coreceptor activity"/>
    <property type="evidence" value="ECO:0007669"/>
    <property type="project" value="InterPro"/>
</dbReference>
<dbReference type="Pfam" id="PF04901">
    <property type="entry name" value="RAMP"/>
    <property type="match status" value="1"/>
</dbReference>
<dbReference type="PANTHER" id="PTHR14076:SF9">
    <property type="entry name" value="RECEPTOR ACTIVITY-MODIFYING PROTEIN 2"/>
    <property type="match status" value="1"/>
</dbReference>
<dbReference type="GO" id="GO:0007186">
    <property type="term" value="P:G protein-coupled receptor signaling pathway"/>
    <property type="evidence" value="ECO:0007669"/>
    <property type="project" value="TreeGrafter"/>
</dbReference>
<evidence type="ECO:0000256" key="7">
    <source>
        <dbReference type="ARBA" id="ARBA00022989"/>
    </source>
</evidence>
<dbReference type="GO" id="GO:0032870">
    <property type="term" value="P:cellular response to hormone stimulus"/>
    <property type="evidence" value="ECO:0007669"/>
    <property type="project" value="TreeGrafter"/>
</dbReference>
<accession>A0A672ZRK1</accession>
<keyword evidence="9" id="KW-1015">Disulfide bond</keyword>
<dbReference type="InterPro" id="IPR038126">
    <property type="entry name" value="RAMP_sf"/>
</dbReference>
<dbReference type="GO" id="GO:0072659">
    <property type="term" value="P:protein localization to plasma membrane"/>
    <property type="evidence" value="ECO:0007669"/>
    <property type="project" value="TreeGrafter"/>
</dbReference>
<evidence type="ECO:0000256" key="6">
    <source>
        <dbReference type="ARBA" id="ARBA00022729"/>
    </source>
</evidence>
<dbReference type="GO" id="GO:0009986">
    <property type="term" value="C:cell surface"/>
    <property type="evidence" value="ECO:0007669"/>
    <property type="project" value="TreeGrafter"/>
</dbReference>
<sequence length="232" mass="26833">MMVPRVSGQPQRLLSHTSPPSTMGLYLLLHLLILGIVESQTSNITLGMSNVEEKLRFQLSNQTSMDNSTMSRVNGTFSYDELTKIEEELNTQSNQTVITEDDENFQSWENEQRPGHCQEKLLLAGIHAYCASPFHEEMLTLNWCVLEDVIRPYNDMTICVENWSYLCHCFFPNQNIQEFFLEVHSYYFQNCPKEEFELEDAPQWLVVTLTIVPVSLIPALVYLVVQKSKEQE</sequence>
<protein>
    <submittedName>
        <fullName evidence="13">Receptor activity-modifying protein 1-like</fullName>
    </submittedName>
</protein>
<evidence type="ECO:0000256" key="12">
    <source>
        <dbReference type="SAM" id="SignalP"/>
    </source>
</evidence>
<evidence type="ECO:0000256" key="3">
    <source>
        <dbReference type="ARBA" id="ARBA00022448"/>
    </source>
</evidence>
<comment type="subcellular location">
    <subcellularLocation>
        <location evidence="1">Cell membrane</location>
        <topology evidence="1">Single-pass type I membrane protein</topology>
    </subcellularLocation>
</comment>